<name>A0A0D2IUV3_9CHLO</name>
<dbReference type="InterPro" id="IPR016024">
    <property type="entry name" value="ARM-type_fold"/>
</dbReference>
<dbReference type="OrthoDB" id="531205at2759"/>
<dbReference type="KEGG" id="mng:MNEG_16262"/>
<protein>
    <submittedName>
        <fullName evidence="1">FKBP12-rapamycin complex-associated protein</fullName>
    </submittedName>
</protein>
<dbReference type="RefSeq" id="XP_013890722.1">
    <property type="nucleotide sequence ID" value="XM_014035268.1"/>
</dbReference>
<dbReference type="AlphaFoldDB" id="A0A0D2IUV3"/>
<proteinExistence type="predicted"/>
<dbReference type="Gene3D" id="1.25.10.10">
    <property type="entry name" value="Leucine-rich Repeat Variant"/>
    <property type="match status" value="1"/>
</dbReference>
<dbReference type="EMBL" id="KK106385">
    <property type="protein sequence ID" value="KIY91702.1"/>
    <property type="molecule type" value="Genomic_DNA"/>
</dbReference>
<dbReference type="InterPro" id="IPR011989">
    <property type="entry name" value="ARM-like"/>
</dbReference>
<dbReference type="STRING" id="145388.A0A0D2IUV3"/>
<evidence type="ECO:0000313" key="2">
    <source>
        <dbReference type="Proteomes" id="UP000054498"/>
    </source>
</evidence>
<evidence type="ECO:0000313" key="1">
    <source>
        <dbReference type="EMBL" id="KIY91702.1"/>
    </source>
</evidence>
<dbReference type="SUPFAM" id="SSF48371">
    <property type="entry name" value="ARM repeat"/>
    <property type="match status" value="1"/>
</dbReference>
<gene>
    <name evidence="1" type="ORF">MNEG_16262</name>
</gene>
<organism evidence="1 2">
    <name type="scientific">Monoraphidium neglectum</name>
    <dbReference type="NCBI Taxonomy" id="145388"/>
    <lineage>
        <taxon>Eukaryota</taxon>
        <taxon>Viridiplantae</taxon>
        <taxon>Chlorophyta</taxon>
        <taxon>core chlorophytes</taxon>
        <taxon>Chlorophyceae</taxon>
        <taxon>CS clade</taxon>
        <taxon>Sphaeropleales</taxon>
        <taxon>Selenastraceae</taxon>
        <taxon>Monoraphidium</taxon>
    </lineage>
</organism>
<reference evidence="1 2" key="1">
    <citation type="journal article" date="2013" name="BMC Genomics">
        <title>Reconstruction of the lipid metabolism for the microalga Monoraphidium neglectum from its genome sequence reveals characteristics suitable for biofuel production.</title>
        <authorList>
            <person name="Bogen C."/>
            <person name="Al-Dilaimi A."/>
            <person name="Albersmeier A."/>
            <person name="Wichmann J."/>
            <person name="Grundmann M."/>
            <person name="Rupp O."/>
            <person name="Lauersen K.J."/>
            <person name="Blifernez-Klassen O."/>
            <person name="Kalinowski J."/>
            <person name="Goesmann A."/>
            <person name="Mussgnug J.H."/>
            <person name="Kruse O."/>
        </authorList>
    </citation>
    <scope>NUCLEOTIDE SEQUENCE [LARGE SCALE GENOMIC DNA]</scope>
    <source>
        <strain evidence="1 2">SAG 48.87</strain>
    </source>
</reference>
<accession>A0A0D2IUV3</accession>
<keyword evidence="2" id="KW-1185">Reference proteome</keyword>
<dbReference type="GeneID" id="25734004"/>
<dbReference type="Proteomes" id="UP000054498">
    <property type="component" value="Unassembled WGS sequence"/>
</dbReference>
<sequence length="217" mass="22635">MPAAEAIHGALMTLGELLRHTGEFLLARYREVVETVLRFKDSKEKLIRRAVISLLPRLAAFAPERFAQDYLSKCISHLLSVLRHPSERGAAFGALADMATSLAAVGCAGGFKDCLPAIAAQVRDAVAPRGGPGSGLAITAQKLGAAGGKPAAGGGGPVPEALVCVGALSQALQGLWKPYVQQLLEAMMLTGLSETLIRSLAAIAEALPELLEDIQFG</sequence>